<dbReference type="CDD" id="cd04250">
    <property type="entry name" value="AAK_NAGK-C"/>
    <property type="match status" value="1"/>
</dbReference>
<dbReference type="PANTHER" id="PTHR23342">
    <property type="entry name" value="N-ACETYLGLUTAMATE SYNTHASE"/>
    <property type="match status" value="1"/>
</dbReference>
<evidence type="ECO:0000313" key="10">
    <source>
        <dbReference type="EMBL" id="CAB4555949.1"/>
    </source>
</evidence>
<evidence type="ECO:0000256" key="1">
    <source>
        <dbReference type="ARBA" id="ARBA00004828"/>
    </source>
</evidence>
<dbReference type="InterPro" id="IPR001048">
    <property type="entry name" value="Asp/Glu/Uridylate_kinase"/>
</dbReference>
<dbReference type="SUPFAM" id="SSF53633">
    <property type="entry name" value="Carbamate kinase-like"/>
    <property type="match status" value="1"/>
</dbReference>
<evidence type="ECO:0000256" key="6">
    <source>
        <dbReference type="ARBA" id="ARBA00022741"/>
    </source>
</evidence>
<dbReference type="PIRSF" id="PIRSF000728">
    <property type="entry name" value="NAGK"/>
    <property type="match status" value="1"/>
</dbReference>
<feature type="domain" description="Aspartate/glutamate/uridylate kinase" evidence="9">
    <location>
        <begin position="32"/>
        <end position="267"/>
    </location>
</feature>
<dbReference type="PANTHER" id="PTHR23342:SF0">
    <property type="entry name" value="N-ACETYLGLUTAMATE SYNTHASE, MITOCHONDRIAL"/>
    <property type="match status" value="1"/>
</dbReference>
<evidence type="ECO:0000256" key="5">
    <source>
        <dbReference type="ARBA" id="ARBA00022679"/>
    </source>
</evidence>
<keyword evidence="3" id="KW-0055">Arginine biosynthesis</keyword>
<dbReference type="GO" id="GO:0005524">
    <property type="term" value="F:ATP binding"/>
    <property type="evidence" value="ECO:0007669"/>
    <property type="project" value="UniProtKB-KW"/>
</dbReference>
<dbReference type="AlphaFoldDB" id="A0A6J6D012"/>
<evidence type="ECO:0000256" key="3">
    <source>
        <dbReference type="ARBA" id="ARBA00022571"/>
    </source>
</evidence>
<dbReference type="Pfam" id="PF00696">
    <property type="entry name" value="AA_kinase"/>
    <property type="match status" value="1"/>
</dbReference>
<evidence type="ECO:0000256" key="2">
    <source>
        <dbReference type="ARBA" id="ARBA00013065"/>
    </source>
</evidence>
<dbReference type="FunFam" id="3.40.1160.10:FF:000004">
    <property type="entry name" value="Acetylglutamate kinase"/>
    <property type="match status" value="1"/>
</dbReference>
<keyword evidence="8" id="KW-0067">ATP-binding</keyword>
<keyword evidence="6" id="KW-0547">Nucleotide-binding</keyword>
<protein>
    <recommendedName>
        <fullName evidence="2">acetylglutamate kinase</fullName>
        <ecNumber evidence="2">2.7.2.8</ecNumber>
    </recommendedName>
</protein>
<keyword evidence="4" id="KW-0028">Amino-acid biosynthesis</keyword>
<organism evidence="10">
    <name type="scientific">freshwater metagenome</name>
    <dbReference type="NCBI Taxonomy" id="449393"/>
    <lineage>
        <taxon>unclassified sequences</taxon>
        <taxon>metagenomes</taxon>
        <taxon>ecological metagenomes</taxon>
    </lineage>
</organism>
<gene>
    <name evidence="10" type="ORF">UFOPK1358_01917</name>
</gene>
<dbReference type="GO" id="GO:0003991">
    <property type="term" value="F:acetylglutamate kinase activity"/>
    <property type="evidence" value="ECO:0007669"/>
    <property type="project" value="UniProtKB-EC"/>
</dbReference>
<dbReference type="PRINTS" id="PR00474">
    <property type="entry name" value="GLU5KINASE"/>
</dbReference>
<evidence type="ECO:0000256" key="7">
    <source>
        <dbReference type="ARBA" id="ARBA00022777"/>
    </source>
</evidence>
<dbReference type="GO" id="GO:0005737">
    <property type="term" value="C:cytoplasm"/>
    <property type="evidence" value="ECO:0007669"/>
    <property type="project" value="InterPro"/>
</dbReference>
<dbReference type="InterPro" id="IPR037528">
    <property type="entry name" value="ArgB"/>
</dbReference>
<name>A0A6J6D012_9ZZZZ</name>
<proteinExistence type="inferred from homology"/>
<dbReference type="InterPro" id="IPR004662">
    <property type="entry name" value="AcgluKinase_fam"/>
</dbReference>
<dbReference type="NCBIfam" id="TIGR00761">
    <property type="entry name" value="argB"/>
    <property type="match status" value="1"/>
</dbReference>
<sequence>MPSSVDPRRDPEIAVDVLLQALPYIEAFRGAVVVVKFGGNAMSSPELFADFAKDVVMMHRVGMKPVVVHGGGPQIGEWLKRMGKESTFIDGRRVTDAETLEVVQMVLMGKVNADIVTALNTFGPVALGLSGTDARLLTATAHDPALGFVGAVTKVNPELITRTLSMDLIPVIATVGVDESGQTYNINADDAATEIAQCLGAEKLIFLTDVPGLLEDVNDPDSLIARVTTDQVREFISSGVISGGMIPKMAGCIRAIENGVGSVHLIDGRLPHVLLLELLTRAGVGTMVEATQGNDPNYSESTQV</sequence>
<dbReference type="EC" id="2.7.2.8" evidence="2"/>
<dbReference type="Gene3D" id="3.40.1160.10">
    <property type="entry name" value="Acetylglutamate kinase-like"/>
    <property type="match status" value="1"/>
</dbReference>
<dbReference type="InterPro" id="IPR036393">
    <property type="entry name" value="AceGlu_kinase-like_sf"/>
</dbReference>
<dbReference type="GO" id="GO:0006526">
    <property type="term" value="P:L-arginine biosynthetic process"/>
    <property type="evidence" value="ECO:0007669"/>
    <property type="project" value="UniProtKB-KW"/>
</dbReference>
<evidence type="ECO:0000256" key="8">
    <source>
        <dbReference type="ARBA" id="ARBA00022840"/>
    </source>
</evidence>
<evidence type="ECO:0000256" key="4">
    <source>
        <dbReference type="ARBA" id="ARBA00022605"/>
    </source>
</evidence>
<comment type="pathway">
    <text evidence="1">Amino-acid biosynthesis; L-arginine biosynthesis; N(2)-acetyl-L-ornithine from L-glutamate: step 2/4.</text>
</comment>
<keyword evidence="5" id="KW-0808">Transferase</keyword>
<accession>A0A6J6D012</accession>
<dbReference type="EMBL" id="CAEZSF010000267">
    <property type="protein sequence ID" value="CAB4555949.1"/>
    <property type="molecule type" value="Genomic_DNA"/>
</dbReference>
<keyword evidence="7" id="KW-0418">Kinase</keyword>
<evidence type="ECO:0000259" key="9">
    <source>
        <dbReference type="Pfam" id="PF00696"/>
    </source>
</evidence>
<dbReference type="InterPro" id="IPR001057">
    <property type="entry name" value="Glu/AcGlu_kinase"/>
</dbReference>
<reference evidence="10" key="1">
    <citation type="submission" date="2020-05" db="EMBL/GenBank/DDBJ databases">
        <authorList>
            <person name="Chiriac C."/>
            <person name="Salcher M."/>
            <person name="Ghai R."/>
            <person name="Kavagutti S V."/>
        </authorList>
    </citation>
    <scope>NUCLEOTIDE SEQUENCE</scope>
</reference>
<dbReference type="HAMAP" id="MF_00082">
    <property type="entry name" value="ArgB"/>
    <property type="match status" value="1"/>
</dbReference>
<dbReference type="InterPro" id="IPR041727">
    <property type="entry name" value="NAGK-C"/>
</dbReference>